<dbReference type="VEuPathDB" id="ToxoDB:TGFOU_245480"/>
<protein>
    <submittedName>
        <fullName evidence="1">Uncharacterized protein</fullName>
    </submittedName>
</protein>
<accession>A0A086JNZ5</accession>
<sequence>MLERWLDNIFYAHGPSFVFRSFSHIKHDQPCRFCVSKRIACLNTCKGQRRKLQYRLLLQLGSKRCFVLRNTTLKFLVAPGVTFLLRWAICIQPQTSNIYYQTVNWGHFLRYC</sequence>
<dbReference type="EMBL" id="AEYH02002865">
    <property type="protein sequence ID" value="KFG33863.1"/>
    <property type="molecule type" value="Genomic_DNA"/>
</dbReference>
<dbReference type="AlphaFoldDB" id="A0A086JNZ5"/>
<evidence type="ECO:0000313" key="2">
    <source>
        <dbReference type="Proteomes" id="UP000028838"/>
    </source>
</evidence>
<organism evidence="1 2">
    <name type="scientific">Toxoplasma gondii FOU</name>
    <dbReference type="NCBI Taxonomy" id="943167"/>
    <lineage>
        <taxon>Eukaryota</taxon>
        <taxon>Sar</taxon>
        <taxon>Alveolata</taxon>
        <taxon>Apicomplexa</taxon>
        <taxon>Conoidasida</taxon>
        <taxon>Coccidia</taxon>
        <taxon>Eucoccidiorida</taxon>
        <taxon>Eimeriorina</taxon>
        <taxon>Sarcocystidae</taxon>
        <taxon>Toxoplasma</taxon>
    </lineage>
</organism>
<proteinExistence type="predicted"/>
<reference evidence="1 2" key="1">
    <citation type="submission" date="2014-07" db="EMBL/GenBank/DDBJ databases">
        <authorList>
            <person name="Sibley D."/>
            <person name="Venepally P."/>
            <person name="Karamycheva S."/>
            <person name="Hadjithomas M."/>
            <person name="Khan A."/>
            <person name="Brunk B."/>
            <person name="Roos D."/>
            <person name="Caler E."/>
            <person name="Lorenzi H."/>
        </authorList>
    </citation>
    <scope>NUCLEOTIDE SEQUENCE [LARGE SCALE GENOMIC DNA]</scope>
    <source>
        <strain evidence="1 2">FOU</strain>
    </source>
</reference>
<gene>
    <name evidence="1" type="ORF">TGFOU_245480</name>
</gene>
<name>A0A086JNZ5_TOXGO</name>
<dbReference type="Proteomes" id="UP000028838">
    <property type="component" value="Unassembled WGS sequence"/>
</dbReference>
<comment type="caution">
    <text evidence="1">The sequence shown here is derived from an EMBL/GenBank/DDBJ whole genome shotgun (WGS) entry which is preliminary data.</text>
</comment>
<evidence type="ECO:0000313" key="1">
    <source>
        <dbReference type="EMBL" id="KFG33863.1"/>
    </source>
</evidence>